<dbReference type="EMBL" id="ASPP01022423">
    <property type="protein sequence ID" value="ETO11487.1"/>
    <property type="molecule type" value="Genomic_DNA"/>
</dbReference>
<proteinExistence type="predicted"/>
<sequence length="332" mass="38332">MFFFLLQESIEHTCICIWQICIYIGVYENSDLYECAYMCICIYVYNNIVGNDESATSRNPRDVWLMQAAITEQDARIEELERDLEAERSKVSEARFELESKLDEMEFAKSQMELEMGVCKDDMQRLQQRIQELSRKESLLDSAQQENRTAQEELQATHLHAEQLNEELIKTQDQMQHFKSLYEKQNATLKKQLQTIAEMSKMKMQFEEEQQHLKDEFEQEMQEAEDLILTLEEKVQTLTKDNQELLQQLKSSESQFLQMHADFADTAMGMLTQDAQGGDGHGEGDAANMAVDKTGGTLSAAQSSTAARHRNFGKLHGAHAFRKTRWTTPTLI</sequence>
<organism evidence="2 3">
    <name type="scientific">Reticulomyxa filosa</name>
    <dbReference type="NCBI Taxonomy" id="46433"/>
    <lineage>
        <taxon>Eukaryota</taxon>
        <taxon>Sar</taxon>
        <taxon>Rhizaria</taxon>
        <taxon>Retaria</taxon>
        <taxon>Foraminifera</taxon>
        <taxon>Monothalamids</taxon>
        <taxon>Reticulomyxidae</taxon>
        <taxon>Reticulomyxa</taxon>
    </lineage>
</organism>
<evidence type="ECO:0000313" key="2">
    <source>
        <dbReference type="EMBL" id="ETO11487.1"/>
    </source>
</evidence>
<gene>
    <name evidence="2" type="ORF">RFI_25886</name>
</gene>
<protein>
    <submittedName>
        <fullName evidence="2">Uncharacterized protein</fullName>
    </submittedName>
</protein>
<dbReference type="AlphaFoldDB" id="X6MDJ1"/>
<reference evidence="2 3" key="1">
    <citation type="journal article" date="2013" name="Curr. Biol.">
        <title>The Genome of the Foraminiferan Reticulomyxa filosa.</title>
        <authorList>
            <person name="Glockner G."/>
            <person name="Hulsmann N."/>
            <person name="Schleicher M."/>
            <person name="Noegel A.A."/>
            <person name="Eichinger L."/>
            <person name="Gallinger C."/>
            <person name="Pawlowski J."/>
            <person name="Sierra R."/>
            <person name="Euteneuer U."/>
            <person name="Pillet L."/>
            <person name="Moustafa A."/>
            <person name="Platzer M."/>
            <person name="Groth M."/>
            <person name="Szafranski K."/>
            <person name="Schliwa M."/>
        </authorList>
    </citation>
    <scope>NUCLEOTIDE SEQUENCE [LARGE SCALE GENOMIC DNA]</scope>
</reference>
<feature type="coiled-coil region" evidence="1">
    <location>
        <begin position="70"/>
        <end position="255"/>
    </location>
</feature>
<dbReference type="Proteomes" id="UP000023152">
    <property type="component" value="Unassembled WGS sequence"/>
</dbReference>
<comment type="caution">
    <text evidence="2">The sequence shown here is derived from an EMBL/GenBank/DDBJ whole genome shotgun (WGS) entry which is preliminary data.</text>
</comment>
<evidence type="ECO:0000313" key="3">
    <source>
        <dbReference type="Proteomes" id="UP000023152"/>
    </source>
</evidence>
<name>X6MDJ1_RETFI</name>
<accession>X6MDJ1</accession>
<evidence type="ECO:0000256" key="1">
    <source>
        <dbReference type="SAM" id="Coils"/>
    </source>
</evidence>
<keyword evidence="3" id="KW-1185">Reference proteome</keyword>
<keyword evidence="1" id="KW-0175">Coiled coil</keyword>